<keyword evidence="7" id="KW-0223">Dioxygenase</keyword>
<feature type="domain" description="ShKT" evidence="16">
    <location>
        <begin position="210"/>
        <end position="250"/>
    </location>
</feature>
<dbReference type="Proteomes" id="UP001085076">
    <property type="component" value="Miscellaneous, Linkage group lg02"/>
</dbReference>
<evidence type="ECO:0000256" key="12">
    <source>
        <dbReference type="ARBA" id="ARBA00023136"/>
    </source>
</evidence>
<evidence type="ECO:0000259" key="16">
    <source>
        <dbReference type="PROSITE" id="PS51670"/>
    </source>
</evidence>
<evidence type="ECO:0000256" key="3">
    <source>
        <dbReference type="ARBA" id="ARBA00006511"/>
    </source>
</evidence>
<dbReference type="PROSITE" id="PS51670">
    <property type="entry name" value="SHKT"/>
    <property type="match status" value="1"/>
</dbReference>
<dbReference type="PANTHER" id="PTHR10869">
    <property type="entry name" value="PROLYL 4-HYDROXYLASE ALPHA SUBUNIT"/>
    <property type="match status" value="1"/>
</dbReference>
<accession>A0A9D5D0J7</accession>
<evidence type="ECO:0000256" key="9">
    <source>
        <dbReference type="ARBA" id="ARBA00022989"/>
    </source>
</evidence>
<reference evidence="17" key="1">
    <citation type="submission" date="2021-03" db="EMBL/GenBank/DDBJ databases">
        <authorList>
            <person name="Li Z."/>
            <person name="Yang C."/>
        </authorList>
    </citation>
    <scope>NUCLEOTIDE SEQUENCE</scope>
    <source>
        <strain evidence="17">Dzin_1.0</strain>
        <tissue evidence="17">Leaf</tissue>
    </source>
</reference>
<evidence type="ECO:0000256" key="4">
    <source>
        <dbReference type="ARBA" id="ARBA00012269"/>
    </source>
</evidence>
<dbReference type="EMBL" id="JAGGNH010000002">
    <property type="protein sequence ID" value="KAJ0982783.1"/>
    <property type="molecule type" value="Genomic_DNA"/>
</dbReference>
<keyword evidence="6" id="KW-0479">Metal-binding</keyword>
<comment type="subcellular location">
    <subcellularLocation>
        <location evidence="2">Endoplasmic reticulum membrane</location>
        <topology evidence="2">Single-pass type II membrane protein</topology>
    </subcellularLocation>
</comment>
<reference evidence="17" key="2">
    <citation type="journal article" date="2022" name="Hortic Res">
        <title>The genome of Dioscorea zingiberensis sheds light on the biosynthesis, origin and evolution of the medicinally important diosgenin saponins.</title>
        <authorList>
            <person name="Li Y."/>
            <person name="Tan C."/>
            <person name="Li Z."/>
            <person name="Guo J."/>
            <person name="Li S."/>
            <person name="Chen X."/>
            <person name="Wang C."/>
            <person name="Dai X."/>
            <person name="Yang H."/>
            <person name="Song W."/>
            <person name="Hou L."/>
            <person name="Xu J."/>
            <person name="Tong Z."/>
            <person name="Xu A."/>
            <person name="Yuan X."/>
            <person name="Wang W."/>
            <person name="Yang Q."/>
            <person name="Chen L."/>
            <person name="Sun Z."/>
            <person name="Wang K."/>
            <person name="Pan B."/>
            <person name="Chen J."/>
            <person name="Bao Y."/>
            <person name="Liu F."/>
            <person name="Qi X."/>
            <person name="Gang D.R."/>
            <person name="Wen J."/>
            <person name="Li J."/>
        </authorList>
    </citation>
    <scope>NUCLEOTIDE SEQUENCE</scope>
    <source>
        <strain evidence="17">Dzin_1.0</strain>
    </source>
</reference>
<dbReference type="AlphaFoldDB" id="A0A9D5D0J7"/>
<evidence type="ECO:0000313" key="17">
    <source>
        <dbReference type="EMBL" id="KAJ0982783.1"/>
    </source>
</evidence>
<comment type="similarity">
    <text evidence="3">Belongs to the P4HA family.</text>
</comment>
<dbReference type="InterPro" id="IPR006620">
    <property type="entry name" value="Pro_4_hyd_alph"/>
</dbReference>
<evidence type="ECO:0000256" key="1">
    <source>
        <dbReference type="ARBA" id="ARBA00001961"/>
    </source>
</evidence>
<keyword evidence="12" id="KW-0472">Membrane</keyword>
<dbReference type="InterPro" id="IPR005123">
    <property type="entry name" value="Oxoglu/Fe-dep_dioxygenase_dom"/>
</dbReference>
<evidence type="ECO:0000256" key="5">
    <source>
        <dbReference type="ARBA" id="ARBA00022692"/>
    </source>
</evidence>
<evidence type="ECO:0000256" key="2">
    <source>
        <dbReference type="ARBA" id="ARBA00004648"/>
    </source>
</evidence>
<dbReference type="GO" id="GO:0005789">
    <property type="term" value="C:endoplasmic reticulum membrane"/>
    <property type="evidence" value="ECO:0007669"/>
    <property type="project" value="UniProtKB-SubCell"/>
</dbReference>
<dbReference type="GO" id="GO:0031418">
    <property type="term" value="F:L-ascorbic acid binding"/>
    <property type="evidence" value="ECO:0007669"/>
    <property type="project" value="InterPro"/>
</dbReference>
<evidence type="ECO:0000313" key="18">
    <source>
        <dbReference type="Proteomes" id="UP001085076"/>
    </source>
</evidence>
<evidence type="ECO:0000256" key="10">
    <source>
        <dbReference type="ARBA" id="ARBA00023002"/>
    </source>
</evidence>
<keyword evidence="9" id="KW-1133">Transmembrane helix</keyword>
<proteinExistence type="inferred from homology"/>
<keyword evidence="18" id="KW-1185">Reference proteome</keyword>
<dbReference type="GO" id="GO:0005506">
    <property type="term" value="F:iron ion binding"/>
    <property type="evidence" value="ECO:0007669"/>
    <property type="project" value="InterPro"/>
</dbReference>
<dbReference type="InterPro" id="IPR003582">
    <property type="entry name" value="ShKT_dom"/>
</dbReference>
<evidence type="ECO:0000259" key="15">
    <source>
        <dbReference type="PROSITE" id="PS51471"/>
    </source>
</evidence>
<feature type="domain" description="Fe2OG dioxygenase" evidence="15">
    <location>
        <begin position="73"/>
        <end position="196"/>
    </location>
</feature>
<dbReference type="SMART" id="SM00254">
    <property type="entry name" value="ShKT"/>
    <property type="match status" value="1"/>
</dbReference>
<evidence type="ECO:0000256" key="8">
    <source>
        <dbReference type="ARBA" id="ARBA00022968"/>
    </source>
</evidence>
<protein>
    <recommendedName>
        <fullName evidence="4">procollagen-proline 4-dioxygenase</fullName>
        <ecNumber evidence="4">1.14.11.2</ecNumber>
    </recommendedName>
</protein>
<dbReference type="PANTHER" id="PTHR10869:SF238">
    <property type="entry name" value="PROLYL 4-HYDROXYLASE 6-RELATED"/>
    <property type="match status" value="1"/>
</dbReference>
<keyword evidence="11" id="KW-0408">Iron</keyword>
<comment type="cofactor">
    <cofactor evidence="1">
        <name>L-ascorbate</name>
        <dbReference type="ChEBI" id="CHEBI:38290"/>
    </cofactor>
</comment>
<dbReference type="FunFam" id="2.60.120.620:FF:000002">
    <property type="entry name" value="Prolyl 4-hydroxylase 4"/>
    <property type="match status" value="1"/>
</dbReference>
<gene>
    <name evidence="17" type="ORF">J5N97_011038</name>
</gene>
<name>A0A9D5D0J7_9LILI</name>
<dbReference type="PROSITE" id="PS51471">
    <property type="entry name" value="FE2OG_OXY"/>
    <property type="match status" value="1"/>
</dbReference>
<keyword evidence="8" id="KW-0735">Signal-anchor</keyword>
<evidence type="ECO:0000256" key="14">
    <source>
        <dbReference type="ARBA" id="ARBA00049169"/>
    </source>
</evidence>
<sequence>MYRGFLSDEECEHLVELARDKLQRSMVSNSYTGKQTVTKDRTSSGMFLDKHQDEIVTRIEERIATWTFLPEENGEDMQILHYGHGEKYDTHLDFFSDKVDPKPAGHRVATVLMYLSNVGKGGETVFPYSEKKHSQQKDDESWSECAKTGYAVKPAKGDALLFFSLHPNVSKDLMTLHGSCPVIDGEKWAATKWIHLRTFDLPKRSSTGKCEDENHLCSAWADAGECIKSRRYMIGSKKSPGFCRKSCNACDS</sequence>
<dbReference type="EC" id="1.14.11.2" evidence="4"/>
<evidence type="ECO:0000256" key="13">
    <source>
        <dbReference type="ARBA" id="ARBA00023180"/>
    </source>
</evidence>
<evidence type="ECO:0000256" key="6">
    <source>
        <dbReference type="ARBA" id="ARBA00022723"/>
    </source>
</evidence>
<keyword evidence="5" id="KW-0812">Transmembrane</keyword>
<dbReference type="Pfam" id="PF13640">
    <property type="entry name" value="2OG-FeII_Oxy_3"/>
    <property type="match status" value="1"/>
</dbReference>
<organism evidence="17 18">
    <name type="scientific">Dioscorea zingiberensis</name>
    <dbReference type="NCBI Taxonomy" id="325984"/>
    <lineage>
        <taxon>Eukaryota</taxon>
        <taxon>Viridiplantae</taxon>
        <taxon>Streptophyta</taxon>
        <taxon>Embryophyta</taxon>
        <taxon>Tracheophyta</taxon>
        <taxon>Spermatophyta</taxon>
        <taxon>Magnoliopsida</taxon>
        <taxon>Liliopsida</taxon>
        <taxon>Dioscoreales</taxon>
        <taxon>Dioscoreaceae</taxon>
        <taxon>Dioscorea</taxon>
    </lineage>
</organism>
<evidence type="ECO:0000256" key="7">
    <source>
        <dbReference type="ARBA" id="ARBA00022964"/>
    </source>
</evidence>
<keyword evidence="10" id="KW-0560">Oxidoreductase</keyword>
<comment type="catalytic activity">
    <reaction evidence="14">
        <text>L-prolyl-[collagen] + 2-oxoglutarate + O2 = trans-4-hydroxy-L-prolyl-[collagen] + succinate + CO2</text>
        <dbReference type="Rhea" id="RHEA:18945"/>
        <dbReference type="Rhea" id="RHEA-COMP:11676"/>
        <dbReference type="Rhea" id="RHEA-COMP:11680"/>
        <dbReference type="ChEBI" id="CHEBI:15379"/>
        <dbReference type="ChEBI" id="CHEBI:16526"/>
        <dbReference type="ChEBI" id="CHEBI:16810"/>
        <dbReference type="ChEBI" id="CHEBI:30031"/>
        <dbReference type="ChEBI" id="CHEBI:50342"/>
        <dbReference type="ChEBI" id="CHEBI:61965"/>
        <dbReference type="EC" id="1.14.11.2"/>
    </reaction>
</comment>
<dbReference type="Gene3D" id="2.60.120.620">
    <property type="entry name" value="q2cbj1_9rhob like domain"/>
    <property type="match status" value="1"/>
</dbReference>
<dbReference type="InterPro" id="IPR044862">
    <property type="entry name" value="Pro_4_hyd_alph_FE2OG_OXY"/>
</dbReference>
<dbReference type="GO" id="GO:0004656">
    <property type="term" value="F:procollagen-proline 4-dioxygenase activity"/>
    <property type="evidence" value="ECO:0007669"/>
    <property type="project" value="UniProtKB-EC"/>
</dbReference>
<comment type="caution">
    <text evidence="17">The sequence shown here is derived from an EMBL/GenBank/DDBJ whole genome shotgun (WGS) entry which is preliminary data.</text>
</comment>
<keyword evidence="13" id="KW-0325">Glycoprotein</keyword>
<dbReference type="SMART" id="SM00702">
    <property type="entry name" value="P4Hc"/>
    <property type="match status" value="1"/>
</dbReference>
<evidence type="ECO:0000256" key="11">
    <source>
        <dbReference type="ARBA" id="ARBA00023004"/>
    </source>
</evidence>
<dbReference type="OrthoDB" id="597171at2759"/>
<dbReference type="InterPro" id="IPR045054">
    <property type="entry name" value="P4HA-like"/>
</dbReference>